<feature type="signal peptide" evidence="1">
    <location>
        <begin position="1"/>
        <end position="23"/>
    </location>
</feature>
<dbReference type="Pfam" id="PF09917">
    <property type="entry name" value="DUF2147"/>
    <property type="match status" value="1"/>
</dbReference>
<keyword evidence="4" id="KW-1185">Reference proteome</keyword>
<comment type="caution">
    <text evidence="3">The sequence shown here is derived from an EMBL/GenBank/DDBJ whole genome shotgun (WGS) entry which is preliminary data.</text>
</comment>
<sequence length="146" mass="16002">MMKLKDFLLASAAVAVLAAPAAAQIDPVIGKWWNVKKTAHIEIAPCGDSVCGNIVWMQEPNNADGTPKRDVNNDDETLRDRTIQGLQIIGGFEKEAPGVWDDGEIYNPEDGNTYSSNMAIQENGNLAVEGCVLFLCREQVWEPVKE</sequence>
<protein>
    <submittedName>
        <fullName evidence="3">DUF2147 domain-containing protein</fullName>
    </submittedName>
</protein>
<feature type="chain" id="PRO_5014792973" evidence="1">
    <location>
        <begin position="24"/>
        <end position="146"/>
    </location>
</feature>
<dbReference type="OrthoDB" id="9811671at2"/>
<dbReference type="EMBL" id="PHIG01000063">
    <property type="protein sequence ID" value="PJK27596.1"/>
    <property type="molecule type" value="Genomic_DNA"/>
</dbReference>
<evidence type="ECO:0000313" key="3">
    <source>
        <dbReference type="EMBL" id="PJK27596.1"/>
    </source>
</evidence>
<reference evidence="3 4" key="1">
    <citation type="submission" date="2017-11" db="EMBL/GenBank/DDBJ databases">
        <title>Draft genome sequence of Rhizobiales bacterium SY3-13.</title>
        <authorList>
            <person name="Sun C."/>
        </authorList>
    </citation>
    <scope>NUCLEOTIDE SEQUENCE [LARGE SCALE GENOMIC DNA]</scope>
    <source>
        <strain evidence="3 4">SY3-13</strain>
    </source>
</reference>
<gene>
    <name evidence="3" type="ORF">CVT23_22050</name>
</gene>
<evidence type="ECO:0000313" key="4">
    <source>
        <dbReference type="Proteomes" id="UP000229498"/>
    </source>
</evidence>
<evidence type="ECO:0000259" key="2">
    <source>
        <dbReference type="Pfam" id="PF09917"/>
    </source>
</evidence>
<accession>A0A2M9FVV0</accession>
<organism evidence="3 4">
    <name type="scientific">Minwuia thermotolerans</name>
    <dbReference type="NCBI Taxonomy" id="2056226"/>
    <lineage>
        <taxon>Bacteria</taxon>
        <taxon>Pseudomonadati</taxon>
        <taxon>Pseudomonadota</taxon>
        <taxon>Alphaproteobacteria</taxon>
        <taxon>Minwuiales</taxon>
        <taxon>Minwuiaceae</taxon>
        <taxon>Minwuia</taxon>
    </lineage>
</organism>
<keyword evidence="1" id="KW-0732">Signal</keyword>
<dbReference type="AlphaFoldDB" id="A0A2M9FVV0"/>
<dbReference type="Gene3D" id="2.40.128.520">
    <property type="match status" value="1"/>
</dbReference>
<dbReference type="InterPro" id="IPR019223">
    <property type="entry name" value="DUF2147"/>
</dbReference>
<dbReference type="Proteomes" id="UP000229498">
    <property type="component" value="Unassembled WGS sequence"/>
</dbReference>
<dbReference type="PANTHER" id="PTHR36919">
    <property type="entry name" value="BLR1215 PROTEIN"/>
    <property type="match status" value="1"/>
</dbReference>
<name>A0A2M9FVV0_9PROT</name>
<proteinExistence type="predicted"/>
<evidence type="ECO:0000256" key="1">
    <source>
        <dbReference type="SAM" id="SignalP"/>
    </source>
</evidence>
<feature type="domain" description="DUF2147" evidence="2">
    <location>
        <begin position="30"/>
        <end position="142"/>
    </location>
</feature>
<dbReference type="PANTHER" id="PTHR36919:SF2">
    <property type="entry name" value="BLL6627 PROTEIN"/>
    <property type="match status" value="1"/>
</dbReference>